<dbReference type="EMBL" id="BGZK01000921">
    <property type="protein sequence ID" value="GBP65154.1"/>
    <property type="molecule type" value="Genomic_DNA"/>
</dbReference>
<gene>
    <name evidence="2" type="ORF">EVAR_48631_1</name>
</gene>
<dbReference type="AlphaFoldDB" id="A0A4C1XRG6"/>
<organism evidence="2 3">
    <name type="scientific">Eumeta variegata</name>
    <name type="common">Bagworm moth</name>
    <name type="synonym">Eumeta japonica</name>
    <dbReference type="NCBI Taxonomy" id="151549"/>
    <lineage>
        <taxon>Eukaryota</taxon>
        <taxon>Metazoa</taxon>
        <taxon>Ecdysozoa</taxon>
        <taxon>Arthropoda</taxon>
        <taxon>Hexapoda</taxon>
        <taxon>Insecta</taxon>
        <taxon>Pterygota</taxon>
        <taxon>Neoptera</taxon>
        <taxon>Endopterygota</taxon>
        <taxon>Lepidoptera</taxon>
        <taxon>Glossata</taxon>
        <taxon>Ditrysia</taxon>
        <taxon>Tineoidea</taxon>
        <taxon>Psychidae</taxon>
        <taxon>Oiketicinae</taxon>
        <taxon>Eumeta</taxon>
    </lineage>
</organism>
<evidence type="ECO:0000313" key="3">
    <source>
        <dbReference type="Proteomes" id="UP000299102"/>
    </source>
</evidence>
<protein>
    <submittedName>
        <fullName evidence="2">Uncharacterized protein</fullName>
    </submittedName>
</protein>
<dbReference type="Proteomes" id="UP000299102">
    <property type="component" value="Unassembled WGS sequence"/>
</dbReference>
<feature type="region of interest" description="Disordered" evidence="1">
    <location>
        <begin position="85"/>
        <end position="119"/>
    </location>
</feature>
<keyword evidence="3" id="KW-1185">Reference proteome</keyword>
<comment type="caution">
    <text evidence="2">The sequence shown here is derived from an EMBL/GenBank/DDBJ whole genome shotgun (WGS) entry which is preliminary data.</text>
</comment>
<evidence type="ECO:0000313" key="2">
    <source>
        <dbReference type="EMBL" id="GBP65154.1"/>
    </source>
</evidence>
<proteinExistence type="predicted"/>
<sequence length="138" mass="15665">MTYDVVTDRQTRKWSYKAFPLYVLYPQTDKTIDTITPLHHYGLSDTSRRSITPRALTDDAGAGGRSRPRRWNLWRRMLAAQACLIGRAPPPRRPGGGRVSRSEGLGGKQKKRKKKAQKDLFSPSLWGLIAAMRAEITR</sequence>
<name>A0A4C1XRG6_EUMVA</name>
<accession>A0A4C1XRG6</accession>
<evidence type="ECO:0000256" key="1">
    <source>
        <dbReference type="SAM" id="MobiDB-lite"/>
    </source>
</evidence>
<reference evidence="2 3" key="1">
    <citation type="journal article" date="2019" name="Commun. Biol.">
        <title>The bagworm genome reveals a unique fibroin gene that provides high tensile strength.</title>
        <authorList>
            <person name="Kono N."/>
            <person name="Nakamura H."/>
            <person name="Ohtoshi R."/>
            <person name="Tomita M."/>
            <person name="Numata K."/>
            <person name="Arakawa K."/>
        </authorList>
    </citation>
    <scope>NUCLEOTIDE SEQUENCE [LARGE SCALE GENOMIC DNA]</scope>
</reference>